<evidence type="ECO:0000313" key="1">
    <source>
        <dbReference type="EMBL" id="OMJ28190.1"/>
    </source>
</evidence>
<keyword evidence="2" id="KW-1185">Reference proteome</keyword>
<name>A0A1R1YMW1_9FUNG</name>
<dbReference type="Proteomes" id="UP000187429">
    <property type="component" value="Unassembled WGS sequence"/>
</dbReference>
<reference evidence="2" key="1">
    <citation type="submission" date="2017-01" db="EMBL/GenBank/DDBJ databases">
        <authorList>
            <person name="Wang Y."/>
            <person name="White M."/>
            <person name="Kvist S."/>
            <person name="Moncalvo J.-M."/>
        </authorList>
    </citation>
    <scope>NUCLEOTIDE SEQUENCE [LARGE SCALE GENOMIC DNA]</scope>
    <source>
        <strain evidence="2">ID-206-W2</strain>
    </source>
</reference>
<gene>
    <name evidence="1" type="ORF">AYI69_g2333</name>
</gene>
<protein>
    <submittedName>
        <fullName evidence="1">Uncharacterized protein</fullName>
    </submittedName>
</protein>
<dbReference type="EMBL" id="LSSM01000683">
    <property type="protein sequence ID" value="OMJ28190.1"/>
    <property type="molecule type" value="Genomic_DNA"/>
</dbReference>
<organism evidence="1 2">
    <name type="scientific">Smittium culicis</name>
    <dbReference type="NCBI Taxonomy" id="133412"/>
    <lineage>
        <taxon>Eukaryota</taxon>
        <taxon>Fungi</taxon>
        <taxon>Fungi incertae sedis</taxon>
        <taxon>Zoopagomycota</taxon>
        <taxon>Kickxellomycotina</taxon>
        <taxon>Harpellomycetes</taxon>
        <taxon>Harpellales</taxon>
        <taxon>Legeriomycetaceae</taxon>
        <taxon>Smittium</taxon>
    </lineage>
</organism>
<accession>A0A1R1YMW1</accession>
<sequence length="24" mass="2719">MCLRRSTTYFRAAAGGEITDQRQS</sequence>
<dbReference type="AlphaFoldDB" id="A0A1R1YMW1"/>
<comment type="caution">
    <text evidence="1">The sequence shown here is derived from an EMBL/GenBank/DDBJ whole genome shotgun (WGS) entry which is preliminary data.</text>
</comment>
<proteinExistence type="predicted"/>
<evidence type="ECO:0000313" key="2">
    <source>
        <dbReference type="Proteomes" id="UP000187429"/>
    </source>
</evidence>
<feature type="non-terminal residue" evidence="1">
    <location>
        <position position="24"/>
    </location>
</feature>